<keyword evidence="5" id="KW-0378">Hydrolase</keyword>
<evidence type="ECO:0000256" key="1">
    <source>
        <dbReference type="ARBA" id="ARBA00001941"/>
    </source>
</evidence>
<evidence type="ECO:0000256" key="4">
    <source>
        <dbReference type="ARBA" id="ARBA00022723"/>
    </source>
</evidence>
<organism evidence="9 10">
    <name type="scientific">Mycobacterium aquaticum</name>
    <dbReference type="NCBI Taxonomy" id="1927124"/>
    <lineage>
        <taxon>Bacteria</taxon>
        <taxon>Bacillati</taxon>
        <taxon>Actinomycetota</taxon>
        <taxon>Actinomycetes</taxon>
        <taxon>Mycobacteriales</taxon>
        <taxon>Mycobacteriaceae</taxon>
        <taxon>Mycobacterium</taxon>
    </lineage>
</organism>
<comment type="caution">
    <text evidence="9">The sequence shown here is derived from an EMBL/GenBank/DDBJ whole genome shotgun (WGS) entry which is preliminary data.</text>
</comment>
<sequence>MTIASNHSEQRAPDQTLAARALADLISTPSVNPGIYEAAIAQRVARWFDGTPAEIDFVDTLLPGRPSVAVTIKGSGGGPRLVLNGHLDTVPVDDEQRWTVDPFAATIRDGYMYGRGASDMKAGLAVQIAVAHTLLQRSQKVKGDLVLHFAAGEESGEPGTLGLVQAGHVGDFGVVTEPTQLEVSVATRGLMMVHIRINGRSIHASRAEAGLNPVAKLSKVLDAVFGYRTKVLETQHPLLGSGSCTPTVVKGGVKQNAVADYCDLYLDRRLVPGETVAAELEKLRGFLEQVRREDPEFDYELDHLPYPFEPAEIPTDAGLALQLQRVAGRVLGTPPPIIGTPFSCDVRNLVNDAGMEAVTFGPGDVAECHCVDERVSLSQLNDAVEVLTELSTEILG</sequence>
<protein>
    <recommendedName>
        <fullName evidence="8">Peptidase M20 dimerisation domain-containing protein</fullName>
    </recommendedName>
</protein>
<keyword evidence="7" id="KW-0170">Cobalt</keyword>
<dbReference type="PANTHER" id="PTHR43808">
    <property type="entry name" value="ACETYLORNITHINE DEACETYLASE"/>
    <property type="match status" value="1"/>
</dbReference>
<dbReference type="InterPro" id="IPR010182">
    <property type="entry name" value="ArgE/DapE"/>
</dbReference>
<evidence type="ECO:0000256" key="6">
    <source>
        <dbReference type="ARBA" id="ARBA00022833"/>
    </source>
</evidence>
<comment type="cofactor">
    <cofactor evidence="1">
        <name>Co(2+)</name>
        <dbReference type="ChEBI" id="CHEBI:48828"/>
    </cofactor>
</comment>
<evidence type="ECO:0000256" key="3">
    <source>
        <dbReference type="ARBA" id="ARBA00006247"/>
    </source>
</evidence>
<dbReference type="Gene3D" id="3.30.70.360">
    <property type="match status" value="1"/>
</dbReference>
<dbReference type="OrthoDB" id="7055905at2"/>
<dbReference type="InterPro" id="IPR011650">
    <property type="entry name" value="Peptidase_M20_dimer"/>
</dbReference>
<dbReference type="STRING" id="1927124.BST13_02835"/>
<dbReference type="AlphaFoldDB" id="A0A1X0BA58"/>
<keyword evidence="10" id="KW-1185">Reference proteome</keyword>
<dbReference type="SUPFAM" id="SSF55031">
    <property type="entry name" value="Bacterial exopeptidase dimerisation domain"/>
    <property type="match status" value="1"/>
</dbReference>
<keyword evidence="6" id="KW-0862">Zinc</keyword>
<dbReference type="GO" id="GO:0016787">
    <property type="term" value="F:hydrolase activity"/>
    <property type="evidence" value="ECO:0007669"/>
    <property type="project" value="UniProtKB-KW"/>
</dbReference>
<dbReference type="Gene3D" id="3.40.630.10">
    <property type="entry name" value="Zn peptidases"/>
    <property type="match status" value="2"/>
</dbReference>
<comment type="similarity">
    <text evidence="3">Belongs to the peptidase M20A family.</text>
</comment>
<gene>
    <name evidence="9" type="ORF">BST13_02835</name>
</gene>
<name>A0A1X0BA58_9MYCO</name>
<dbReference type="Pfam" id="PF01546">
    <property type="entry name" value="Peptidase_M20"/>
    <property type="match status" value="1"/>
</dbReference>
<dbReference type="CDD" id="cd08659">
    <property type="entry name" value="M20_ArgE_DapE-like"/>
    <property type="match status" value="1"/>
</dbReference>
<dbReference type="InterPro" id="IPR036264">
    <property type="entry name" value="Bact_exopeptidase_dim_dom"/>
</dbReference>
<dbReference type="InterPro" id="IPR002933">
    <property type="entry name" value="Peptidase_M20"/>
</dbReference>
<comment type="cofactor">
    <cofactor evidence="2">
        <name>Zn(2+)</name>
        <dbReference type="ChEBI" id="CHEBI:29105"/>
    </cofactor>
</comment>
<dbReference type="InterPro" id="IPR050072">
    <property type="entry name" value="Peptidase_M20A"/>
</dbReference>
<reference evidence="9 10" key="1">
    <citation type="submission" date="2017-02" db="EMBL/GenBank/DDBJ databases">
        <title>The new phylogeny of genus Mycobacterium.</title>
        <authorList>
            <person name="Tortoli E."/>
            <person name="Trovato A."/>
            <person name="Cirillo D.M."/>
        </authorList>
    </citation>
    <scope>NUCLEOTIDE SEQUENCE [LARGE SCALE GENOMIC DNA]</scope>
    <source>
        <strain evidence="9 10">RW6</strain>
    </source>
</reference>
<dbReference type="RefSeq" id="WP_083160402.1">
    <property type="nucleotide sequence ID" value="NZ_MVHF01000002.1"/>
</dbReference>
<dbReference type="GO" id="GO:0046872">
    <property type="term" value="F:metal ion binding"/>
    <property type="evidence" value="ECO:0007669"/>
    <property type="project" value="UniProtKB-KW"/>
</dbReference>
<dbReference type="Pfam" id="PF07687">
    <property type="entry name" value="M20_dimer"/>
    <property type="match status" value="1"/>
</dbReference>
<evidence type="ECO:0000313" key="9">
    <source>
        <dbReference type="EMBL" id="ORA39217.1"/>
    </source>
</evidence>
<accession>A0A1X0BA58</accession>
<evidence type="ECO:0000259" key="8">
    <source>
        <dbReference type="Pfam" id="PF07687"/>
    </source>
</evidence>
<dbReference type="SUPFAM" id="SSF53187">
    <property type="entry name" value="Zn-dependent exopeptidases"/>
    <property type="match status" value="1"/>
</dbReference>
<proteinExistence type="inferred from homology"/>
<evidence type="ECO:0000256" key="5">
    <source>
        <dbReference type="ARBA" id="ARBA00022801"/>
    </source>
</evidence>
<dbReference type="Proteomes" id="UP000192448">
    <property type="component" value="Unassembled WGS sequence"/>
</dbReference>
<evidence type="ECO:0000256" key="7">
    <source>
        <dbReference type="ARBA" id="ARBA00023285"/>
    </source>
</evidence>
<feature type="domain" description="Peptidase M20 dimerisation" evidence="8">
    <location>
        <begin position="185"/>
        <end position="293"/>
    </location>
</feature>
<evidence type="ECO:0000313" key="10">
    <source>
        <dbReference type="Proteomes" id="UP000192448"/>
    </source>
</evidence>
<keyword evidence="4" id="KW-0479">Metal-binding</keyword>
<dbReference type="EMBL" id="MVHF01000002">
    <property type="protein sequence ID" value="ORA39217.1"/>
    <property type="molecule type" value="Genomic_DNA"/>
</dbReference>
<evidence type="ECO:0000256" key="2">
    <source>
        <dbReference type="ARBA" id="ARBA00001947"/>
    </source>
</evidence>
<dbReference type="NCBIfam" id="TIGR01910">
    <property type="entry name" value="DapE-ArgE"/>
    <property type="match status" value="1"/>
</dbReference>